<dbReference type="AlphaFoldDB" id="A0A183J6X4"/>
<gene>
    <name evidence="1" type="ORF">SBAD_LOCUS11622</name>
</gene>
<evidence type="ECO:0000313" key="2">
    <source>
        <dbReference type="Proteomes" id="UP000270296"/>
    </source>
</evidence>
<dbReference type="WBParaSite" id="SBAD_0001200901-mRNA-1">
    <property type="protein sequence ID" value="SBAD_0001200901-mRNA-1"/>
    <property type="gene ID" value="SBAD_0001200901"/>
</dbReference>
<protein>
    <submittedName>
        <fullName evidence="3">Coil containing protein</fullName>
    </submittedName>
</protein>
<evidence type="ECO:0000313" key="1">
    <source>
        <dbReference type="EMBL" id="VDP41575.1"/>
    </source>
</evidence>
<reference evidence="3" key="1">
    <citation type="submission" date="2016-06" db="UniProtKB">
        <authorList>
            <consortium name="WormBaseParasite"/>
        </authorList>
    </citation>
    <scope>IDENTIFICATION</scope>
</reference>
<accession>A0A183J6X4</accession>
<sequence length="134" mass="15190">MEETLKQARKACEAWKREADDQRLRAQLAEFEKSQAIKERDSALTQLAYVQLEMQMMQLGNVSSGGIDFMNHYQLEQLKRKLYSEIDKIEKQLQQNSGPMCARCGRHVNDKMSTNACSVCCPGGKTNGHFTAVS</sequence>
<evidence type="ECO:0000313" key="3">
    <source>
        <dbReference type="WBParaSite" id="SBAD_0001200901-mRNA-1"/>
    </source>
</evidence>
<organism evidence="3">
    <name type="scientific">Soboliphyme baturini</name>
    <dbReference type="NCBI Taxonomy" id="241478"/>
    <lineage>
        <taxon>Eukaryota</taxon>
        <taxon>Metazoa</taxon>
        <taxon>Ecdysozoa</taxon>
        <taxon>Nematoda</taxon>
        <taxon>Enoplea</taxon>
        <taxon>Dorylaimia</taxon>
        <taxon>Dioctophymatida</taxon>
        <taxon>Dioctophymatoidea</taxon>
        <taxon>Soboliphymatidae</taxon>
        <taxon>Soboliphyme</taxon>
    </lineage>
</organism>
<dbReference type="Proteomes" id="UP000270296">
    <property type="component" value="Unassembled WGS sequence"/>
</dbReference>
<name>A0A183J6X4_9BILA</name>
<dbReference type="EMBL" id="UZAM01016051">
    <property type="protein sequence ID" value="VDP41575.1"/>
    <property type="molecule type" value="Genomic_DNA"/>
</dbReference>
<dbReference type="OrthoDB" id="20534at2759"/>
<reference evidence="1 2" key="2">
    <citation type="submission" date="2018-11" db="EMBL/GenBank/DDBJ databases">
        <authorList>
            <consortium name="Pathogen Informatics"/>
        </authorList>
    </citation>
    <scope>NUCLEOTIDE SEQUENCE [LARGE SCALE GENOMIC DNA]</scope>
</reference>
<proteinExistence type="predicted"/>
<keyword evidence="2" id="KW-1185">Reference proteome</keyword>